<proteinExistence type="predicted"/>
<dbReference type="RefSeq" id="WP_201919782.1">
    <property type="nucleotide sequence ID" value="NZ_BAABAX010000003.1"/>
</dbReference>
<dbReference type="Proteomes" id="UP000651057">
    <property type="component" value="Unassembled WGS sequence"/>
</dbReference>
<sequence length="80" mass="9555">MKHFGYNKKSKFITDVILALQIKLDEFMYNLVHQQPYEVIVYIWIHKLYIKGKSTDDATKLIYKAKNILLSNWKYNLSSV</sequence>
<organism evidence="1 2">
    <name type="scientific">Aquimarina mytili</name>
    <dbReference type="NCBI Taxonomy" id="874423"/>
    <lineage>
        <taxon>Bacteria</taxon>
        <taxon>Pseudomonadati</taxon>
        <taxon>Bacteroidota</taxon>
        <taxon>Flavobacteriia</taxon>
        <taxon>Flavobacteriales</taxon>
        <taxon>Flavobacteriaceae</taxon>
        <taxon>Aquimarina</taxon>
    </lineage>
</organism>
<dbReference type="AlphaFoldDB" id="A0A937A364"/>
<comment type="caution">
    <text evidence="1">The sequence shown here is derived from an EMBL/GenBank/DDBJ whole genome shotgun (WGS) entry which is preliminary data.</text>
</comment>
<protein>
    <submittedName>
        <fullName evidence="1">Uncharacterized protein</fullName>
    </submittedName>
</protein>
<name>A0A937A364_9FLAO</name>
<accession>A0A937A364</accession>
<keyword evidence="2" id="KW-1185">Reference proteome</keyword>
<reference evidence="1" key="1">
    <citation type="submission" date="2021-01" db="EMBL/GenBank/DDBJ databases">
        <authorList>
            <person name="Zhong Y.L."/>
        </authorList>
    </citation>
    <scope>NUCLEOTIDE SEQUENCE</scope>
    <source>
        <strain evidence="1">KCTC 23302</strain>
    </source>
</reference>
<evidence type="ECO:0000313" key="2">
    <source>
        <dbReference type="Proteomes" id="UP000651057"/>
    </source>
</evidence>
<gene>
    <name evidence="1" type="ORF">JJQ60_11320</name>
</gene>
<dbReference type="EMBL" id="JAERQJ010000004">
    <property type="protein sequence ID" value="MBL0684110.1"/>
    <property type="molecule type" value="Genomic_DNA"/>
</dbReference>
<evidence type="ECO:0000313" key="1">
    <source>
        <dbReference type="EMBL" id="MBL0684110.1"/>
    </source>
</evidence>